<protein>
    <submittedName>
        <fullName evidence="3">Glycosyltransferase family 9 (Heptosyltransferase)</fullName>
    </submittedName>
</protein>
<dbReference type="InterPro" id="IPR002201">
    <property type="entry name" value="Glyco_trans_9"/>
</dbReference>
<dbReference type="GO" id="GO:0009244">
    <property type="term" value="P:lipopolysaccharide core region biosynthetic process"/>
    <property type="evidence" value="ECO:0007669"/>
    <property type="project" value="TreeGrafter"/>
</dbReference>
<keyword evidence="2 3" id="KW-0808">Transferase</keyword>
<dbReference type="AlphaFoldDB" id="A0A1M6EXC0"/>
<evidence type="ECO:0000313" key="4">
    <source>
        <dbReference type="Proteomes" id="UP000184232"/>
    </source>
</evidence>
<dbReference type="Pfam" id="PF01075">
    <property type="entry name" value="Glyco_transf_9"/>
    <property type="match status" value="1"/>
</dbReference>
<evidence type="ECO:0000256" key="2">
    <source>
        <dbReference type="ARBA" id="ARBA00022679"/>
    </source>
</evidence>
<keyword evidence="1" id="KW-0328">Glycosyltransferase</keyword>
<sequence length="683" mass="78638">MKKILFLHDTALTLKRGAELTIAQLVSKGKELGFLVEVGLLQNFEETKTTILAHDLLIICNTSRCKFELDILNYVLESKIPFSKIEFDYNFCVRRNILCTLDRNIRNCCNTDKFHLFRTLFANSQLNIFQSPKHFESHVEFYGEAISHNYLIMPPTVDVENICISEEKVEEIPFFGELSYLKGGDAFVDYALEHPNKNFVVFGENKLRRELPKNIKFREPIENTEVLKVLGKTKEIIIKPVWPEPSGRLAAEAFLSGCKLITNDRVGTWSFDFYPDDKERAKQEMQSTILEFWSKIKDIPVQSSVSKSLGNVLVLKSYGGLGDIFFTLPAVYKLKQVSDSVTYGLSPRLVSFFQKHLKGIQVVDATQIDQTKFDKIIEFGNYPIFDRSVEQIEYITSKKVKQHSIQHYIDAVCRFHRDLSNKNLGFPYFERETNFENLHYTLHPGAGFLLKIWPTENYAKLIEEIHAVFPKLRCKIILGKDDPNPQKFLSKEYSHIDLITGDLHEVGEAMASAVFHIGNDAGITHVAGAFNVPTVGIYGPTGPGSWGSFSEQNEIVWGKPGNCTLKCNYDVIINCKDRVCLSSISPKKVLEALYKLLQKTYEFEDFDIYINPNLSYDLKTRDCLINWNENEILLEFQNDEMKVYVEKLFSKSVHFQESIELNEVFQFFYEQGILFLVPKIFRE</sequence>
<reference evidence="4" key="1">
    <citation type="submission" date="2016-11" db="EMBL/GenBank/DDBJ databases">
        <authorList>
            <person name="Varghese N."/>
            <person name="Submissions S."/>
        </authorList>
    </citation>
    <scope>NUCLEOTIDE SEQUENCE [LARGE SCALE GENOMIC DNA]</scope>
    <source>
        <strain evidence="4">DSM 22807</strain>
    </source>
</reference>
<evidence type="ECO:0000256" key="1">
    <source>
        <dbReference type="ARBA" id="ARBA00022676"/>
    </source>
</evidence>
<dbReference type="STRING" id="683124.SAMN05444337_1068"/>
<dbReference type="RefSeq" id="WP_072782508.1">
    <property type="nucleotide sequence ID" value="NZ_FQZH01000001.1"/>
</dbReference>
<dbReference type="Proteomes" id="UP000184232">
    <property type="component" value="Unassembled WGS sequence"/>
</dbReference>
<dbReference type="GO" id="GO:0005829">
    <property type="term" value="C:cytosol"/>
    <property type="evidence" value="ECO:0007669"/>
    <property type="project" value="TreeGrafter"/>
</dbReference>
<dbReference type="OrthoDB" id="9797795at2"/>
<organism evidence="3 4">
    <name type="scientific">Flavobacterium haoranii</name>
    <dbReference type="NCBI Taxonomy" id="683124"/>
    <lineage>
        <taxon>Bacteria</taxon>
        <taxon>Pseudomonadati</taxon>
        <taxon>Bacteroidota</taxon>
        <taxon>Flavobacteriia</taxon>
        <taxon>Flavobacteriales</taxon>
        <taxon>Flavobacteriaceae</taxon>
        <taxon>Flavobacterium</taxon>
    </lineage>
</organism>
<dbReference type="EMBL" id="FQZH01000001">
    <property type="protein sequence ID" value="SHI90092.1"/>
    <property type="molecule type" value="Genomic_DNA"/>
</dbReference>
<dbReference type="PANTHER" id="PTHR30160">
    <property type="entry name" value="TETRAACYLDISACCHARIDE 4'-KINASE-RELATED"/>
    <property type="match status" value="1"/>
</dbReference>
<dbReference type="GO" id="GO:0008713">
    <property type="term" value="F:ADP-heptose-lipopolysaccharide heptosyltransferase activity"/>
    <property type="evidence" value="ECO:0007669"/>
    <property type="project" value="TreeGrafter"/>
</dbReference>
<dbReference type="InterPro" id="IPR051199">
    <property type="entry name" value="LPS_LOS_Heptosyltrfase"/>
</dbReference>
<name>A0A1M6EXC0_9FLAO</name>
<proteinExistence type="predicted"/>
<evidence type="ECO:0000313" key="3">
    <source>
        <dbReference type="EMBL" id="SHI90092.1"/>
    </source>
</evidence>
<keyword evidence="4" id="KW-1185">Reference proteome</keyword>
<dbReference type="CDD" id="cd03789">
    <property type="entry name" value="GT9_LPS_heptosyltransferase"/>
    <property type="match status" value="1"/>
</dbReference>
<gene>
    <name evidence="3" type="ORF">SAMN05444337_1068</name>
</gene>
<dbReference type="Gene3D" id="3.40.50.2000">
    <property type="entry name" value="Glycogen Phosphorylase B"/>
    <property type="match status" value="2"/>
</dbReference>
<accession>A0A1M6EXC0</accession>
<dbReference type="SUPFAM" id="SSF53756">
    <property type="entry name" value="UDP-Glycosyltransferase/glycogen phosphorylase"/>
    <property type="match status" value="2"/>
</dbReference>